<dbReference type="PANTHER" id="PTHR19288">
    <property type="entry name" value="4-NITROPHENYLPHOSPHATASE-RELATED"/>
    <property type="match status" value="1"/>
</dbReference>
<dbReference type="GeneTree" id="ENSGT00940000159002"/>
<evidence type="ECO:0000256" key="9">
    <source>
        <dbReference type="ARBA" id="ARBA00022842"/>
    </source>
</evidence>
<sequence>MRRGHFVMADTGWPGCAKSLKGVILDMCGVLYDSGEGDGVAIPGSIEAVRKLKESDLQLRFCTNETQATRERFVAKLQRLGFDISASEVFPPAPAAIAVLKERSLRPHLLVHDGLLPEFDGVDKTNPNCVIIGDAAEHFSYQNLNEAFRVLIGLEKPVLFSLGQGKYYKETDGLKLDVGVYMKALEYACDLKAEVIGKPSPTFFQSVLSDMGLQSHEVCQHRTHSKTCCSLNSSDNNVVFMSEWALFRKCHNGELTRSDLVAFYHDLSLSTRLGLVTISYSDYK</sequence>
<dbReference type="Ensembl" id="ENSAPOT00000001274.1">
    <property type="protein sequence ID" value="ENSAPOP00000009609.1"/>
    <property type="gene ID" value="ENSAPOG00000011897.1"/>
</dbReference>
<keyword evidence="6" id="KW-0963">Cytoplasm</keyword>
<dbReference type="GO" id="GO:0004427">
    <property type="term" value="F:inorganic diphosphate phosphatase activity"/>
    <property type="evidence" value="ECO:0007669"/>
    <property type="project" value="UniProtKB-EC"/>
</dbReference>
<accession>A0A3Q1EZI9</accession>
<dbReference type="InterPro" id="IPR023214">
    <property type="entry name" value="HAD_sf"/>
</dbReference>
<dbReference type="NCBIfam" id="TIGR01458">
    <property type="entry name" value="HAD-SF-IIA-hyp3"/>
    <property type="match status" value="1"/>
</dbReference>
<keyword evidence="10" id="KW-0539">Nucleus</keyword>
<keyword evidence="8" id="KW-0378">Hydrolase</keyword>
<dbReference type="GO" id="GO:0005634">
    <property type="term" value="C:nucleus"/>
    <property type="evidence" value="ECO:0007669"/>
    <property type="project" value="UniProtKB-SubCell"/>
</dbReference>
<evidence type="ECO:0000256" key="11">
    <source>
        <dbReference type="ARBA" id="ARBA00037258"/>
    </source>
</evidence>
<dbReference type="EC" id="3.6.1.1" evidence="5"/>
<evidence type="ECO:0000256" key="7">
    <source>
        <dbReference type="ARBA" id="ARBA00022723"/>
    </source>
</evidence>
<reference evidence="14" key="1">
    <citation type="submission" date="2025-08" db="UniProtKB">
        <authorList>
            <consortium name="Ensembl"/>
        </authorList>
    </citation>
    <scope>IDENTIFICATION</scope>
</reference>
<evidence type="ECO:0000256" key="13">
    <source>
        <dbReference type="ARBA" id="ARBA00047820"/>
    </source>
</evidence>
<dbReference type="GO" id="GO:0046872">
    <property type="term" value="F:metal ion binding"/>
    <property type="evidence" value="ECO:0007669"/>
    <property type="project" value="UniProtKB-KW"/>
</dbReference>
<name>A0A3Q1EZI9_9TELE</name>
<evidence type="ECO:0000256" key="2">
    <source>
        <dbReference type="ARBA" id="ARBA00004123"/>
    </source>
</evidence>
<dbReference type="InterPro" id="IPR006357">
    <property type="entry name" value="HAD-SF_hydro_IIA"/>
</dbReference>
<dbReference type="PANTHER" id="PTHR19288:SF44">
    <property type="entry name" value="PHOSPHOLYSINE PHOSPHOHISTIDINE INORGANIC PYROPHOSPHATE PHOSPHATASE"/>
    <property type="match status" value="1"/>
</dbReference>
<proteinExistence type="inferred from homology"/>
<dbReference type="Proteomes" id="UP000257200">
    <property type="component" value="Unplaced"/>
</dbReference>
<protein>
    <recommendedName>
        <fullName evidence="12">Phospholysine phosphohistidine inorganic pyrophosphate phosphatase</fullName>
        <ecNumber evidence="5">3.6.1.1</ecNumber>
    </recommendedName>
</protein>
<dbReference type="Gene3D" id="3.40.50.1000">
    <property type="entry name" value="HAD superfamily/HAD-like"/>
    <property type="match status" value="2"/>
</dbReference>
<dbReference type="FunFam" id="3.40.50.1000:FF:000051">
    <property type="entry name" value="Phospholysine phosphohistidine inorganic pyrophosphate phosphatase"/>
    <property type="match status" value="1"/>
</dbReference>
<keyword evidence="7" id="KW-0479">Metal-binding</keyword>
<evidence type="ECO:0000256" key="10">
    <source>
        <dbReference type="ARBA" id="ARBA00023242"/>
    </source>
</evidence>
<evidence type="ECO:0000313" key="15">
    <source>
        <dbReference type="Proteomes" id="UP000257200"/>
    </source>
</evidence>
<evidence type="ECO:0000256" key="3">
    <source>
        <dbReference type="ARBA" id="ARBA00004496"/>
    </source>
</evidence>
<dbReference type="GO" id="GO:0016791">
    <property type="term" value="F:phosphatase activity"/>
    <property type="evidence" value="ECO:0007669"/>
    <property type="project" value="InterPro"/>
</dbReference>
<dbReference type="AlphaFoldDB" id="A0A3Q1EZI9"/>
<evidence type="ECO:0000256" key="6">
    <source>
        <dbReference type="ARBA" id="ARBA00022490"/>
    </source>
</evidence>
<evidence type="ECO:0000256" key="4">
    <source>
        <dbReference type="ARBA" id="ARBA00007958"/>
    </source>
</evidence>
<dbReference type="SUPFAM" id="SSF56784">
    <property type="entry name" value="HAD-like"/>
    <property type="match status" value="1"/>
</dbReference>
<comment type="function">
    <text evidence="11">Phosphatase that hydrolyzes imidodiphosphate, 3-phosphohistidine and 6-phospholysine. Has broad substrate specificity and can also hydrolyze inorganic diphosphate, but with lower efficiency.</text>
</comment>
<evidence type="ECO:0000256" key="12">
    <source>
        <dbReference type="ARBA" id="ARBA00039357"/>
    </source>
</evidence>
<dbReference type="FunCoup" id="A0A3Q1EZI9">
    <property type="interactions" value="254"/>
</dbReference>
<dbReference type="InterPro" id="IPR006355">
    <property type="entry name" value="LHPP/HDHD2"/>
</dbReference>
<evidence type="ECO:0000256" key="5">
    <source>
        <dbReference type="ARBA" id="ARBA00012146"/>
    </source>
</evidence>
<reference evidence="14" key="2">
    <citation type="submission" date="2025-09" db="UniProtKB">
        <authorList>
            <consortium name="Ensembl"/>
        </authorList>
    </citation>
    <scope>IDENTIFICATION</scope>
</reference>
<dbReference type="Pfam" id="PF13344">
    <property type="entry name" value="Hydrolase_6"/>
    <property type="match status" value="1"/>
</dbReference>
<dbReference type="STRING" id="80966.ENSAPOP00000009609"/>
<comment type="subcellular location">
    <subcellularLocation>
        <location evidence="3">Cytoplasm</location>
    </subcellularLocation>
    <subcellularLocation>
        <location evidence="2">Nucleus</location>
    </subcellularLocation>
</comment>
<dbReference type="GO" id="GO:0005829">
    <property type="term" value="C:cytosol"/>
    <property type="evidence" value="ECO:0007669"/>
    <property type="project" value="TreeGrafter"/>
</dbReference>
<dbReference type="InterPro" id="IPR036412">
    <property type="entry name" value="HAD-like_sf"/>
</dbReference>
<evidence type="ECO:0000256" key="1">
    <source>
        <dbReference type="ARBA" id="ARBA00001946"/>
    </source>
</evidence>
<dbReference type="InParanoid" id="A0A3Q1EZI9"/>
<keyword evidence="15" id="KW-1185">Reference proteome</keyword>
<comment type="catalytic activity">
    <reaction evidence="13">
        <text>diphosphate + H2O = 2 phosphate + H(+)</text>
        <dbReference type="Rhea" id="RHEA:24576"/>
        <dbReference type="ChEBI" id="CHEBI:15377"/>
        <dbReference type="ChEBI" id="CHEBI:15378"/>
        <dbReference type="ChEBI" id="CHEBI:33019"/>
        <dbReference type="ChEBI" id="CHEBI:43474"/>
        <dbReference type="EC" id="3.6.1.1"/>
    </reaction>
</comment>
<organism evidence="14 15">
    <name type="scientific">Acanthochromis polyacanthus</name>
    <name type="common">spiny chromis</name>
    <dbReference type="NCBI Taxonomy" id="80966"/>
    <lineage>
        <taxon>Eukaryota</taxon>
        <taxon>Metazoa</taxon>
        <taxon>Chordata</taxon>
        <taxon>Craniata</taxon>
        <taxon>Vertebrata</taxon>
        <taxon>Euteleostomi</taxon>
        <taxon>Actinopterygii</taxon>
        <taxon>Neopterygii</taxon>
        <taxon>Teleostei</taxon>
        <taxon>Neoteleostei</taxon>
        <taxon>Acanthomorphata</taxon>
        <taxon>Ovalentaria</taxon>
        <taxon>Pomacentridae</taxon>
        <taxon>Acanthochromis</taxon>
    </lineage>
</organism>
<evidence type="ECO:0000313" key="14">
    <source>
        <dbReference type="Ensembl" id="ENSAPOP00000009609.1"/>
    </source>
</evidence>
<comment type="cofactor">
    <cofactor evidence="1">
        <name>Mg(2+)</name>
        <dbReference type="ChEBI" id="CHEBI:18420"/>
    </cofactor>
</comment>
<evidence type="ECO:0000256" key="8">
    <source>
        <dbReference type="ARBA" id="ARBA00022801"/>
    </source>
</evidence>
<comment type="similarity">
    <text evidence="4">Belongs to the HAD-like hydrolase superfamily.</text>
</comment>
<keyword evidence="9" id="KW-0460">Magnesium</keyword>